<evidence type="ECO:0000313" key="1">
    <source>
        <dbReference type="EMBL" id="GAA4260068.1"/>
    </source>
</evidence>
<proteinExistence type="predicted"/>
<dbReference type="EMBL" id="BAABAT010000038">
    <property type="protein sequence ID" value="GAA4260068.1"/>
    <property type="molecule type" value="Genomic_DNA"/>
</dbReference>
<gene>
    <name evidence="1" type="ORF">GCM10022255_087300</name>
</gene>
<organism evidence="1 2">
    <name type="scientific">Dactylosporangium darangshiense</name>
    <dbReference type="NCBI Taxonomy" id="579108"/>
    <lineage>
        <taxon>Bacteria</taxon>
        <taxon>Bacillati</taxon>
        <taxon>Actinomycetota</taxon>
        <taxon>Actinomycetes</taxon>
        <taxon>Micromonosporales</taxon>
        <taxon>Micromonosporaceae</taxon>
        <taxon>Dactylosporangium</taxon>
    </lineage>
</organism>
<evidence type="ECO:0000313" key="2">
    <source>
        <dbReference type="Proteomes" id="UP001500620"/>
    </source>
</evidence>
<accession>A0ABP8DN11</accession>
<comment type="caution">
    <text evidence="1">The sequence shown here is derived from an EMBL/GenBank/DDBJ whole genome shotgun (WGS) entry which is preliminary data.</text>
</comment>
<name>A0ABP8DN11_9ACTN</name>
<keyword evidence="2" id="KW-1185">Reference proteome</keyword>
<reference evidence="2" key="1">
    <citation type="journal article" date="2019" name="Int. J. Syst. Evol. Microbiol.">
        <title>The Global Catalogue of Microorganisms (GCM) 10K type strain sequencing project: providing services to taxonomists for standard genome sequencing and annotation.</title>
        <authorList>
            <consortium name="The Broad Institute Genomics Platform"/>
            <consortium name="The Broad Institute Genome Sequencing Center for Infectious Disease"/>
            <person name="Wu L."/>
            <person name="Ma J."/>
        </authorList>
    </citation>
    <scope>NUCLEOTIDE SEQUENCE [LARGE SCALE GENOMIC DNA]</scope>
    <source>
        <strain evidence="2">JCM 17441</strain>
    </source>
</reference>
<sequence>MTTVELRLDVRHHLDPVDHKIGDQAVDLGVLHNHADHPRSTQVAFAEFCAGEVLIVEASHADRLGRTAHATPGSAAAGALVFIAGGDGS</sequence>
<dbReference type="Proteomes" id="UP001500620">
    <property type="component" value="Unassembled WGS sequence"/>
</dbReference>
<protein>
    <submittedName>
        <fullName evidence="1">Uncharacterized protein</fullName>
    </submittedName>
</protein>